<sequence>MISANRAAIQEKYDLLQELPCGFLGPSVVVKNKETQEIKVCKICHKRFIGLPEKIDSFRDRLKTLQDISDDLPFIIPYTDVIENEDDFFVFREYIQLDTITDFLNDNVNQEIEIPNSSIQPIANSNGVTNSPISNSISNGVSFTHNFVSSMGRNRIPSTFSSSLPSKAAYFNINCNSESNREIYKKVESMETPRKIKILWRSIIEYFVQLHQRGIFPSAIKPSNIFINPLNLNVYLCDLYELSTDISWALQTPDPMQLAFLAPEYFDVTCPPSNYSDVWSLGVILTYMLTNDLPWSTKNVCAMIKNITSYDPNQVCALDTNSHDNNQNPNGSLSGRPVVKSSSFEFGNELLSKIMSIVLVKDVTKRPSITSLKNIDLLSPKGRARTLMPTKMSHHTRPKSVKIFTDSQKTHLSNSKPIVRLVKPDFQINGPMLMRPTLPLEKLGSKRLSSGSISTSTYVVRYRFMRPESDNIPE</sequence>
<dbReference type="GO" id="GO:0004672">
    <property type="term" value="F:protein kinase activity"/>
    <property type="evidence" value="ECO:0007669"/>
    <property type="project" value="InterPro"/>
</dbReference>
<evidence type="ECO:0000313" key="2">
    <source>
        <dbReference type="EMBL" id="OHT15283.1"/>
    </source>
</evidence>
<dbReference type="GeneID" id="94832360"/>
<reference evidence="2" key="1">
    <citation type="submission" date="2016-10" db="EMBL/GenBank/DDBJ databases">
        <authorList>
            <person name="Benchimol M."/>
            <person name="Almeida L.G."/>
            <person name="Vasconcelos A.T."/>
            <person name="Perreira-Neves A."/>
            <person name="Rosa I.A."/>
            <person name="Tasca T."/>
            <person name="Bogo M.R."/>
            <person name="de Souza W."/>
        </authorList>
    </citation>
    <scope>NUCLEOTIDE SEQUENCE [LARGE SCALE GENOMIC DNA]</scope>
    <source>
        <strain evidence="2">K</strain>
    </source>
</reference>
<dbReference type="Gene3D" id="1.10.510.10">
    <property type="entry name" value="Transferase(Phosphotransferase) domain 1"/>
    <property type="match status" value="1"/>
</dbReference>
<organism evidence="2 3">
    <name type="scientific">Tritrichomonas foetus</name>
    <dbReference type="NCBI Taxonomy" id="1144522"/>
    <lineage>
        <taxon>Eukaryota</taxon>
        <taxon>Metamonada</taxon>
        <taxon>Parabasalia</taxon>
        <taxon>Tritrichomonadida</taxon>
        <taxon>Tritrichomonadidae</taxon>
        <taxon>Tritrichomonas</taxon>
    </lineage>
</organism>
<dbReference type="Gene3D" id="3.30.200.20">
    <property type="entry name" value="Phosphorylase Kinase, domain 1"/>
    <property type="match status" value="1"/>
</dbReference>
<gene>
    <name evidence="2" type="ORF">TRFO_14181</name>
</gene>
<keyword evidence="3" id="KW-1185">Reference proteome</keyword>
<dbReference type="EMBL" id="MLAK01000239">
    <property type="protein sequence ID" value="OHT15283.1"/>
    <property type="molecule type" value="Genomic_DNA"/>
</dbReference>
<proteinExistence type="predicted"/>
<dbReference type="RefSeq" id="XP_068368419.1">
    <property type="nucleotide sequence ID" value="XM_068497656.1"/>
</dbReference>
<dbReference type="GO" id="GO:0005524">
    <property type="term" value="F:ATP binding"/>
    <property type="evidence" value="ECO:0007669"/>
    <property type="project" value="InterPro"/>
</dbReference>
<dbReference type="SMART" id="SM00220">
    <property type="entry name" value="S_TKc"/>
    <property type="match status" value="1"/>
</dbReference>
<name>A0A1J4KVM7_9EUKA</name>
<dbReference type="AlphaFoldDB" id="A0A1J4KVM7"/>
<accession>A0A1J4KVM7</accession>
<dbReference type="PANTHER" id="PTHR24362">
    <property type="entry name" value="SERINE/THREONINE-PROTEIN KINASE NEK"/>
    <property type="match status" value="1"/>
</dbReference>
<dbReference type="PANTHER" id="PTHR24362:SF309">
    <property type="entry name" value="PROTEIN KINASE DOMAIN-CONTAINING PROTEIN"/>
    <property type="match status" value="1"/>
</dbReference>
<evidence type="ECO:0000259" key="1">
    <source>
        <dbReference type="PROSITE" id="PS50011"/>
    </source>
</evidence>
<dbReference type="VEuPathDB" id="TrichDB:TRFO_14181"/>
<evidence type="ECO:0000313" key="3">
    <source>
        <dbReference type="Proteomes" id="UP000179807"/>
    </source>
</evidence>
<dbReference type="Proteomes" id="UP000179807">
    <property type="component" value="Unassembled WGS sequence"/>
</dbReference>
<dbReference type="InterPro" id="IPR000719">
    <property type="entry name" value="Prot_kinase_dom"/>
</dbReference>
<dbReference type="SUPFAM" id="SSF56112">
    <property type="entry name" value="Protein kinase-like (PK-like)"/>
    <property type="match status" value="1"/>
</dbReference>
<dbReference type="Pfam" id="PF00069">
    <property type="entry name" value="Pkinase"/>
    <property type="match status" value="1"/>
</dbReference>
<protein>
    <recommendedName>
        <fullName evidence="1">Protein kinase domain-containing protein</fullName>
    </recommendedName>
</protein>
<feature type="domain" description="Protein kinase" evidence="1">
    <location>
        <begin position="13"/>
        <end position="378"/>
    </location>
</feature>
<dbReference type="InterPro" id="IPR011009">
    <property type="entry name" value="Kinase-like_dom_sf"/>
</dbReference>
<comment type="caution">
    <text evidence="2">The sequence shown here is derived from an EMBL/GenBank/DDBJ whole genome shotgun (WGS) entry which is preliminary data.</text>
</comment>
<dbReference type="PROSITE" id="PS50011">
    <property type="entry name" value="PROTEIN_KINASE_DOM"/>
    <property type="match status" value="1"/>
</dbReference>